<sequence>MSNINELIAKYDKANQFQVLQDSYKQVEYAWNLKIDLSSIDTSKIKNIILTGLGGSAIGGELIQNFFRTELNYPYAVNRNYELPPYVNEETLVIASSYSGNTEETLSALNQAIEKKCQIVCVTTGGKMEEVAAKHNIPVGKLLPGYQPRFALWINFFTVLNAFNNLKLVPDQNQNVQDTIELLKKKGAEYAQPENRALSLAESLLGYVPLIYSVSDYTSVVGTRFKGQFNENSKQHAFFAYFPELDHNEIMGWEGYNPQEMNIKLINIWDDEYHPQVKKRLEITSEVIRKTGCEIIDLKSEEKNAKLRLVDLIFLGDWATYYYAVIRGFDPTTIDNINYLKARL</sequence>
<name>I7A3L4_MELRP</name>
<dbReference type="HOGENOM" id="CLU_059687_0_0_10"/>
<dbReference type="GO" id="GO:0005975">
    <property type="term" value="P:carbohydrate metabolic process"/>
    <property type="evidence" value="ECO:0007669"/>
    <property type="project" value="InterPro"/>
</dbReference>
<gene>
    <name evidence="4" type="ordered locus">MROS_2578</name>
</gene>
<dbReference type="InterPro" id="IPR019490">
    <property type="entry name" value="Glu6P/Mann6P_isomerase_C"/>
</dbReference>
<dbReference type="PROSITE" id="PS51464">
    <property type="entry name" value="SIS"/>
    <property type="match status" value="1"/>
</dbReference>
<feature type="domain" description="SIS" evidence="3">
    <location>
        <begin position="36"/>
        <end position="173"/>
    </location>
</feature>
<dbReference type="PATRIC" id="fig|1191523.3.peg.2713"/>
<dbReference type="CDD" id="cd05637">
    <property type="entry name" value="SIS_PGI_PMI_2"/>
    <property type="match status" value="1"/>
</dbReference>
<dbReference type="GO" id="GO:1901135">
    <property type="term" value="P:carbohydrate derivative metabolic process"/>
    <property type="evidence" value="ECO:0007669"/>
    <property type="project" value="InterPro"/>
</dbReference>
<dbReference type="GO" id="GO:0004476">
    <property type="term" value="F:mannose-6-phosphate isomerase activity"/>
    <property type="evidence" value="ECO:0007669"/>
    <property type="project" value="InterPro"/>
</dbReference>
<reference evidence="4 5" key="1">
    <citation type="journal article" date="2013" name="PLoS ONE">
        <title>Genomic analysis of Melioribacter roseus, facultatively anaerobic organotrophic bacterium representing a novel deep lineage within Bacteriodetes/Chlorobi group.</title>
        <authorList>
            <person name="Kadnikov V.V."/>
            <person name="Mardanov A.V."/>
            <person name="Podosokorskaya O.A."/>
            <person name="Gavrilov S.N."/>
            <person name="Kublanov I.V."/>
            <person name="Beletsky A.V."/>
            <person name="Bonch-Osmolovskaya E.A."/>
            <person name="Ravin N.V."/>
        </authorList>
    </citation>
    <scope>NUCLEOTIDE SEQUENCE [LARGE SCALE GENOMIC DNA]</scope>
    <source>
        <strain evidence="5">JCM 17771 / P3M-2</strain>
    </source>
</reference>
<dbReference type="STRING" id="1191523.MROS_2578"/>
<comment type="similarity">
    <text evidence="1">Belongs to the PGI/PMI family.</text>
</comment>
<evidence type="ECO:0000256" key="1">
    <source>
        <dbReference type="ARBA" id="ARBA00010523"/>
    </source>
</evidence>
<accession>I7A3L4</accession>
<evidence type="ECO:0000313" key="4">
    <source>
        <dbReference type="EMBL" id="AFN75808.1"/>
    </source>
</evidence>
<dbReference type="NCBIfam" id="NF006423">
    <property type="entry name" value="PRK08674.1-2"/>
    <property type="match status" value="1"/>
</dbReference>
<dbReference type="KEGG" id="mro:MROS_2578"/>
<dbReference type="InterPro" id="IPR035484">
    <property type="entry name" value="SIS_PGI/PMI_1"/>
</dbReference>
<dbReference type="NCBIfam" id="NF006426">
    <property type="entry name" value="PRK08674.1-6"/>
    <property type="match status" value="1"/>
</dbReference>
<evidence type="ECO:0000313" key="5">
    <source>
        <dbReference type="Proteomes" id="UP000009011"/>
    </source>
</evidence>
<protein>
    <submittedName>
        <fullName evidence="4">Hexose-6-phosphate isomerase</fullName>
    </submittedName>
</protein>
<dbReference type="SUPFAM" id="SSF53697">
    <property type="entry name" value="SIS domain"/>
    <property type="match status" value="1"/>
</dbReference>
<dbReference type="NCBIfam" id="TIGR02128">
    <property type="entry name" value="G6PI_arch"/>
    <property type="match status" value="1"/>
</dbReference>
<dbReference type="Pfam" id="PF01380">
    <property type="entry name" value="SIS"/>
    <property type="match status" value="1"/>
</dbReference>
<organism evidence="4 5">
    <name type="scientific">Melioribacter roseus (strain DSM 23840 / JCM 17771 / VKM B-2668 / P3M-2)</name>
    <dbReference type="NCBI Taxonomy" id="1191523"/>
    <lineage>
        <taxon>Bacteria</taxon>
        <taxon>Pseudomonadati</taxon>
        <taxon>Ignavibacteriota</taxon>
        <taxon>Ignavibacteria</taxon>
        <taxon>Ignavibacteriales</taxon>
        <taxon>Melioribacteraceae</taxon>
        <taxon>Melioribacter</taxon>
    </lineage>
</organism>
<evidence type="ECO:0000256" key="2">
    <source>
        <dbReference type="ARBA" id="ARBA00023235"/>
    </source>
</evidence>
<dbReference type="InterPro" id="IPR046348">
    <property type="entry name" value="SIS_dom_sf"/>
</dbReference>
<keyword evidence="2 4" id="KW-0413">Isomerase</keyword>
<dbReference type="OrthoDB" id="9771734at2"/>
<evidence type="ECO:0000259" key="3">
    <source>
        <dbReference type="PROSITE" id="PS51464"/>
    </source>
</evidence>
<dbReference type="GO" id="GO:0097367">
    <property type="term" value="F:carbohydrate derivative binding"/>
    <property type="evidence" value="ECO:0007669"/>
    <property type="project" value="InterPro"/>
</dbReference>
<dbReference type="AlphaFoldDB" id="I7A3L4"/>
<dbReference type="Gene3D" id="3.40.50.10490">
    <property type="entry name" value="Glucose-6-phosphate isomerase like protein, domain 1"/>
    <property type="match status" value="2"/>
</dbReference>
<dbReference type="eggNOG" id="COG2222">
    <property type="taxonomic scope" value="Bacteria"/>
</dbReference>
<proteinExistence type="inferred from homology"/>
<dbReference type="GO" id="GO:0004347">
    <property type="term" value="F:glucose-6-phosphate isomerase activity"/>
    <property type="evidence" value="ECO:0007669"/>
    <property type="project" value="InterPro"/>
</dbReference>
<dbReference type="Proteomes" id="UP000009011">
    <property type="component" value="Chromosome"/>
</dbReference>
<dbReference type="EMBL" id="CP003557">
    <property type="protein sequence ID" value="AFN75808.1"/>
    <property type="molecule type" value="Genomic_DNA"/>
</dbReference>
<dbReference type="CDD" id="cd05017">
    <property type="entry name" value="SIS_PGI_PMI_1"/>
    <property type="match status" value="1"/>
</dbReference>
<dbReference type="InterPro" id="IPR001347">
    <property type="entry name" value="SIS_dom"/>
</dbReference>
<dbReference type="Pfam" id="PF10432">
    <property type="entry name" value="bact-PGI_C"/>
    <property type="match status" value="1"/>
</dbReference>
<keyword evidence="5" id="KW-1185">Reference proteome</keyword>